<keyword evidence="5" id="KW-0479">Metal-binding</keyword>
<dbReference type="Proteomes" id="UP000708208">
    <property type="component" value="Unassembled WGS sequence"/>
</dbReference>
<feature type="non-terminal residue" evidence="9">
    <location>
        <position position="1"/>
    </location>
</feature>
<evidence type="ECO:0000256" key="1">
    <source>
        <dbReference type="ARBA" id="ARBA00001968"/>
    </source>
</evidence>
<keyword evidence="10" id="KW-1185">Reference proteome</keyword>
<dbReference type="PANTHER" id="PTHR22930:SF269">
    <property type="entry name" value="NUCLEASE HARBI1-LIKE PROTEIN"/>
    <property type="match status" value="1"/>
</dbReference>
<dbReference type="InterPro" id="IPR045249">
    <property type="entry name" value="HARBI1-like"/>
</dbReference>
<feature type="non-terminal residue" evidence="9">
    <location>
        <position position="151"/>
    </location>
</feature>
<evidence type="ECO:0000256" key="5">
    <source>
        <dbReference type="ARBA" id="ARBA00022723"/>
    </source>
</evidence>
<dbReference type="PANTHER" id="PTHR22930">
    <property type="match status" value="1"/>
</dbReference>
<evidence type="ECO:0000256" key="2">
    <source>
        <dbReference type="ARBA" id="ARBA00004123"/>
    </source>
</evidence>
<dbReference type="GO" id="GO:0004518">
    <property type="term" value="F:nuclease activity"/>
    <property type="evidence" value="ECO:0007669"/>
    <property type="project" value="UniProtKB-KW"/>
</dbReference>
<dbReference type="Pfam" id="PF13359">
    <property type="entry name" value="DDE_Tnp_4"/>
    <property type="match status" value="1"/>
</dbReference>
<organism evidence="9 10">
    <name type="scientific">Allacma fusca</name>
    <dbReference type="NCBI Taxonomy" id="39272"/>
    <lineage>
        <taxon>Eukaryota</taxon>
        <taxon>Metazoa</taxon>
        <taxon>Ecdysozoa</taxon>
        <taxon>Arthropoda</taxon>
        <taxon>Hexapoda</taxon>
        <taxon>Collembola</taxon>
        <taxon>Symphypleona</taxon>
        <taxon>Sminthuridae</taxon>
        <taxon>Allacma</taxon>
    </lineage>
</organism>
<evidence type="ECO:0000256" key="6">
    <source>
        <dbReference type="ARBA" id="ARBA00022801"/>
    </source>
</evidence>
<feature type="domain" description="DDE Tnp4" evidence="8">
    <location>
        <begin position="58"/>
        <end position="151"/>
    </location>
</feature>
<name>A0A8J2LFV1_9HEXA</name>
<dbReference type="AlphaFoldDB" id="A0A8J2LFV1"/>
<dbReference type="OrthoDB" id="6775305at2759"/>
<gene>
    <name evidence="9" type="ORF">AFUS01_LOCUS41913</name>
</gene>
<comment type="cofactor">
    <cofactor evidence="1">
        <name>a divalent metal cation</name>
        <dbReference type="ChEBI" id="CHEBI:60240"/>
    </cofactor>
</comment>
<keyword evidence="6" id="KW-0378">Hydrolase</keyword>
<evidence type="ECO:0000313" key="10">
    <source>
        <dbReference type="Proteomes" id="UP000708208"/>
    </source>
</evidence>
<comment type="subcellular location">
    <subcellularLocation>
        <location evidence="2">Nucleus</location>
    </subcellularLocation>
</comment>
<proteinExistence type="inferred from homology"/>
<keyword evidence="7" id="KW-0539">Nucleus</keyword>
<dbReference type="GO" id="GO:0046872">
    <property type="term" value="F:metal ion binding"/>
    <property type="evidence" value="ECO:0007669"/>
    <property type="project" value="UniProtKB-KW"/>
</dbReference>
<protein>
    <recommendedName>
        <fullName evidence="8">DDE Tnp4 domain-containing protein</fullName>
    </recommendedName>
</protein>
<sequence>ALNFRVSPSSVNVIIRETLEAICETFSSCLEVPDEKGWELISKRFEAKWNFPMCCGAIDGKHIRIKSPSRTGSQYFNYKGFYSIVLLAVVDADHNFILVDVGTSGSCSDGGVFKNSKFGKKFERGQYELPPSKVLNGAVFNSVILGDDGFP</sequence>
<evidence type="ECO:0000256" key="3">
    <source>
        <dbReference type="ARBA" id="ARBA00006958"/>
    </source>
</evidence>
<evidence type="ECO:0000256" key="4">
    <source>
        <dbReference type="ARBA" id="ARBA00022722"/>
    </source>
</evidence>
<accession>A0A8J2LFV1</accession>
<dbReference type="GO" id="GO:0016787">
    <property type="term" value="F:hydrolase activity"/>
    <property type="evidence" value="ECO:0007669"/>
    <property type="project" value="UniProtKB-KW"/>
</dbReference>
<dbReference type="EMBL" id="CAJVCH010563972">
    <property type="protein sequence ID" value="CAG7832224.1"/>
    <property type="molecule type" value="Genomic_DNA"/>
</dbReference>
<evidence type="ECO:0000256" key="7">
    <source>
        <dbReference type="ARBA" id="ARBA00023242"/>
    </source>
</evidence>
<comment type="similarity">
    <text evidence="3">Belongs to the HARBI1 family.</text>
</comment>
<reference evidence="9" key="1">
    <citation type="submission" date="2021-06" db="EMBL/GenBank/DDBJ databases">
        <authorList>
            <person name="Hodson N. C."/>
            <person name="Mongue J. A."/>
            <person name="Jaron S. K."/>
        </authorList>
    </citation>
    <scope>NUCLEOTIDE SEQUENCE</scope>
</reference>
<keyword evidence="4" id="KW-0540">Nuclease</keyword>
<evidence type="ECO:0000313" key="9">
    <source>
        <dbReference type="EMBL" id="CAG7832224.1"/>
    </source>
</evidence>
<evidence type="ECO:0000259" key="8">
    <source>
        <dbReference type="Pfam" id="PF13359"/>
    </source>
</evidence>
<comment type="caution">
    <text evidence="9">The sequence shown here is derived from an EMBL/GenBank/DDBJ whole genome shotgun (WGS) entry which is preliminary data.</text>
</comment>
<dbReference type="GO" id="GO:0005634">
    <property type="term" value="C:nucleus"/>
    <property type="evidence" value="ECO:0007669"/>
    <property type="project" value="UniProtKB-SubCell"/>
</dbReference>
<dbReference type="InterPro" id="IPR027806">
    <property type="entry name" value="HARBI1_dom"/>
</dbReference>